<dbReference type="Pfam" id="PF07030">
    <property type="entry name" value="Phage_Mu_Gp36"/>
    <property type="match status" value="1"/>
</dbReference>
<dbReference type="InterPro" id="IPR009752">
    <property type="entry name" value="Phage_Mu_GpJ"/>
</dbReference>
<accession>A0A354M6E3</accession>
<dbReference type="EMBL" id="DNWC01000171">
    <property type="protein sequence ID" value="HBJ10082.1"/>
    <property type="molecule type" value="Genomic_DNA"/>
</dbReference>
<gene>
    <name evidence="1" type="ORF">DDY73_13875</name>
</gene>
<dbReference type="AlphaFoldDB" id="A0A354M6E3"/>
<sequence length="144" mass="16772">MARRFLQDSDYSDQIRDEIRNLLDDSDDSRLLRQAEHKTIAQMRNWLTSRYDCDKIFAPAIEGEPDTRDAFVVMIAIDITLYHLWSKERGKIPQIRSDRYQDALDWLKSVGNGETIADLPAKPQDDMTGGVQIYSLYKPNNNKY</sequence>
<organism evidence="1 2">
    <name type="scientific">Coprobacter fastidiosus</name>
    <dbReference type="NCBI Taxonomy" id="1099853"/>
    <lineage>
        <taxon>Bacteria</taxon>
        <taxon>Pseudomonadati</taxon>
        <taxon>Bacteroidota</taxon>
        <taxon>Bacteroidia</taxon>
        <taxon>Bacteroidales</taxon>
        <taxon>Barnesiellaceae</taxon>
        <taxon>Coprobacter</taxon>
    </lineage>
</organism>
<proteinExistence type="predicted"/>
<comment type="caution">
    <text evidence="1">The sequence shown here is derived from an EMBL/GenBank/DDBJ whole genome shotgun (WGS) entry which is preliminary data.</text>
</comment>
<dbReference type="Proteomes" id="UP000262954">
    <property type="component" value="Unassembled WGS sequence"/>
</dbReference>
<name>A0A354M6E3_9BACT</name>
<protein>
    <submittedName>
        <fullName evidence="1">DUF1320 domain-containing protein</fullName>
    </submittedName>
</protein>
<reference evidence="1 2" key="1">
    <citation type="journal article" date="2018" name="Nat. Biotechnol.">
        <title>A standardized bacterial taxonomy based on genome phylogeny substantially revises the tree of life.</title>
        <authorList>
            <person name="Parks D.H."/>
            <person name="Chuvochina M."/>
            <person name="Waite D.W."/>
            <person name="Rinke C."/>
            <person name="Skarshewski A."/>
            <person name="Chaumeil P.A."/>
            <person name="Hugenholtz P."/>
        </authorList>
    </citation>
    <scope>NUCLEOTIDE SEQUENCE [LARGE SCALE GENOMIC DNA]</scope>
    <source>
        <strain evidence="1">UBA11482</strain>
    </source>
</reference>
<evidence type="ECO:0000313" key="1">
    <source>
        <dbReference type="EMBL" id="HBJ10082.1"/>
    </source>
</evidence>
<evidence type="ECO:0000313" key="2">
    <source>
        <dbReference type="Proteomes" id="UP000262954"/>
    </source>
</evidence>